<evidence type="ECO:0000313" key="2">
    <source>
        <dbReference type="Proteomes" id="UP000076798"/>
    </source>
</evidence>
<organism evidence="1 2">
    <name type="scientific">Sistotremastrum suecicum HHB10207 ss-3</name>
    <dbReference type="NCBI Taxonomy" id="1314776"/>
    <lineage>
        <taxon>Eukaryota</taxon>
        <taxon>Fungi</taxon>
        <taxon>Dikarya</taxon>
        <taxon>Basidiomycota</taxon>
        <taxon>Agaricomycotina</taxon>
        <taxon>Agaricomycetes</taxon>
        <taxon>Sistotremastrales</taxon>
        <taxon>Sistotremastraceae</taxon>
        <taxon>Sistotremastrum</taxon>
    </lineage>
</organism>
<gene>
    <name evidence="1" type="ORF">SISSUDRAFT_89783</name>
</gene>
<dbReference type="InterPro" id="IPR032675">
    <property type="entry name" value="LRR_dom_sf"/>
</dbReference>
<protein>
    <recommendedName>
        <fullName evidence="3">F-box domain-containing protein</fullName>
    </recommendedName>
</protein>
<dbReference type="SUPFAM" id="SSF52047">
    <property type="entry name" value="RNI-like"/>
    <property type="match status" value="1"/>
</dbReference>
<dbReference type="Proteomes" id="UP000076798">
    <property type="component" value="Unassembled WGS sequence"/>
</dbReference>
<dbReference type="AlphaFoldDB" id="A0A166BAD0"/>
<evidence type="ECO:0000313" key="1">
    <source>
        <dbReference type="EMBL" id="KZT36158.1"/>
    </source>
</evidence>
<dbReference type="Gene3D" id="3.80.10.10">
    <property type="entry name" value="Ribonuclease Inhibitor"/>
    <property type="match status" value="1"/>
</dbReference>
<evidence type="ECO:0008006" key="3">
    <source>
        <dbReference type="Google" id="ProtNLM"/>
    </source>
</evidence>
<proteinExistence type="predicted"/>
<reference evidence="1 2" key="1">
    <citation type="journal article" date="2016" name="Mol. Biol. Evol.">
        <title>Comparative Genomics of Early-Diverging Mushroom-Forming Fungi Provides Insights into the Origins of Lignocellulose Decay Capabilities.</title>
        <authorList>
            <person name="Nagy L.G."/>
            <person name="Riley R."/>
            <person name="Tritt A."/>
            <person name="Adam C."/>
            <person name="Daum C."/>
            <person name="Floudas D."/>
            <person name="Sun H."/>
            <person name="Yadav J.S."/>
            <person name="Pangilinan J."/>
            <person name="Larsson K.H."/>
            <person name="Matsuura K."/>
            <person name="Barry K."/>
            <person name="Labutti K."/>
            <person name="Kuo R."/>
            <person name="Ohm R.A."/>
            <person name="Bhattacharya S.S."/>
            <person name="Shirouzu T."/>
            <person name="Yoshinaga Y."/>
            <person name="Martin F.M."/>
            <person name="Grigoriev I.V."/>
            <person name="Hibbett D.S."/>
        </authorList>
    </citation>
    <scope>NUCLEOTIDE SEQUENCE [LARGE SCALE GENOMIC DNA]</scope>
    <source>
        <strain evidence="1 2">HHB10207 ss-3</strain>
    </source>
</reference>
<keyword evidence="2" id="KW-1185">Reference proteome</keyword>
<name>A0A166BAD0_9AGAM</name>
<dbReference type="OrthoDB" id="3221235at2759"/>
<dbReference type="EMBL" id="KV428115">
    <property type="protein sequence ID" value="KZT36158.1"/>
    <property type="molecule type" value="Genomic_DNA"/>
</dbReference>
<sequence length="476" mass="53121">MEGRLALFMKRQRNNCAPINGLSDELILEILKHCIDSESIMHAFVQDKSSKLPAAYSLCWRWRKLAVSCPSLWNLIVLPSNPNFFRLLRDRSGTLPLRILFFKKSLDPEVQKMNQVGDNLRLLAPRIGKLFMIWGRNESLHEFLTSCIGQKSLGALLDLSIVAHNPSRVENCKLNTPVLRKLNFVGAVENMPGVSPERLVKLSIRTKSMKPTKLLPLLAKFPMLEELEINNTIMADVLDVLDNLPNVALRNLRNLSVEWFYVSEMGAFLDHLAIPSSATILLGVKEDGQVDFNIGDFVGTQMSTAHGLSITRTAPHLLYTVLRKCGGPLLISYEGLDPTAAGVKSLVTLASYRTPLEVLDLQITSLPRTQDLIQALTSWSSIKHIRVCTDETEFERLLLALEETPQIVCPRLETLNCPGTHFSTARVRGFLAFRKEHGHPLRELRVTEGWAEPDAASFASLVDTVTEVKAGSLIGI</sequence>
<accession>A0A166BAD0</accession>